<dbReference type="CDD" id="cd03784">
    <property type="entry name" value="GT1_Gtf-like"/>
    <property type="match status" value="1"/>
</dbReference>
<dbReference type="Gene3D" id="3.40.50.2000">
    <property type="entry name" value="Glycogen Phosphorylase B"/>
    <property type="match status" value="2"/>
</dbReference>
<evidence type="ECO:0000313" key="7">
    <source>
        <dbReference type="Proteomes" id="UP000525078"/>
    </source>
</evidence>
<proteinExistence type="inferred from homology"/>
<dbReference type="InterPro" id="IPR058980">
    <property type="entry name" value="Glyco_transf_N"/>
</dbReference>
<keyword evidence="3" id="KW-0328">Glycosyltransferase</keyword>
<dbReference type="EMBL" id="JAATIP010000135">
    <property type="protein sequence ID" value="KAF4368343.1"/>
    <property type="molecule type" value="Genomic_DNA"/>
</dbReference>
<keyword evidence="2 3" id="KW-0808">Transferase</keyword>
<dbReference type="InterPro" id="IPR035595">
    <property type="entry name" value="UDP_glycos_trans_CS"/>
</dbReference>
<reference evidence="6 7" key="1">
    <citation type="journal article" date="2020" name="bioRxiv">
        <title>Sequence and annotation of 42 cannabis genomes reveals extensive copy number variation in cannabinoid synthesis and pathogen resistance genes.</title>
        <authorList>
            <person name="Mckernan K.J."/>
            <person name="Helbert Y."/>
            <person name="Kane L.T."/>
            <person name="Ebling H."/>
            <person name="Zhang L."/>
            <person name="Liu B."/>
            <person name="Eaton Z."/>
            <person name="Mclaughlin S."/>
            <person name="Kingan S."/>
            <person name="Baybayan P."/>
            <person name="Concepcion G."/>
            <person name="Jordan M."/>
            <person name="Riva A."/>
            <person name="Barbazuk W."/>
            <person name="Harkins T."/>
        </authorList>
    </citation>
    <scope>NUCLEOTIDE SEQUENCE [LARGE SCALE GENOMIC DNA]</scope>
    <source>
        <strain evidence="7">cv. Jamaican Lion 4</strain>
        <tissue evidence="6">Leaf</tissue>
    </source>
</reference>
<organism evidence="6 7">
    <name type="scientific">Cannabis sativa</name>
    <name type="common">Hemp</name>
    <name type="synonym">Marijuana</name>
    <dbReference type="NCBI Taxonomy" id="3483"/>
    <lineage>
        <taxon>Eukaryota</taxon>
        <taxon>Viridiplantae</taxon>
        <taxon>Streptophyta</taxon>
        <taxon>Embryophyta</taxon>
        <taxon>Tracheophyta</taxon>
        <taxon>Spermatophyta</taxon>
        <taxon>Magnoliopsida</taxon>
        <taxon>eudicotyledons</taxon>
        <taxon>Gunneridae</taxon>
        <taxon>Pentapetalae</taxon>
        <taxon>rosids</taxon>
        <taxon>fabids</taxon>
        <taxon>Rosales</taxon>
        <taxon>Cannabaceae</taxon>
        <taxon>Cannabis</taxon>
    </lineage>
</organism>
<sequence>MSKPHAVCIPFPVQGHINPMMKLAKLLHLKGFHITFVNTQFNHNRLLKSRGPNSLDGFPDFRFESIPDGLPMTEQKADATQDIPSLCVSTEKNCIGPFRELLLQLNDSTSTGVPPVSCVVSDGFMSFTIKAAEEFGVPIALYWTISACGFMGFLHYRQLLEKEIIPFKDESYLTNGYLDTTLDWIPGMNNIRLKDLPSLMRIMDRNDIMFNYVMRQIEASYNKVPSLFNTFHPLEYKVLEALLPMIPNQIYTVGPIHLLLKKTQPKSLSSIGSNLWKEELECLQWLNSREANSVIYVNFGSITAMTPDQLVEFAWGLANSEKPFVWIIRPDIIDGNSGIIPTEFVEETRERCVICSWCPQEEVLNHPAIGGFLSHCGWNSTLESLSAGVPIVGWPFFADQQTNCWFLCSDLGVGIEIDTNVKRDEVEKLVRELMGGEKGKKMREKAMEWKRMAEEVAKPCGSSMVNFDKLIEEVLQGPLSKP</sequence>
<dbReference type="Proteomes" id="UP000525078">
    <property type="component" value="Unassembled WGS sequence"/>
</dbReference>
<evidence type="ECO:0000256" key="4">
    <source>
        <dbReference type="RuleBase" id="RU362057"/>
    </source>
</evidence>
<evidence type="ECO:0000256" key="2">
    <source>
        <dbReference type="ARBA" id="ARBA00022679"/>
    </source>
</evidence>
<dbReference type="PROSITE" id="PS00375">
    <property type="entry name" value="UDPGT"/>
    <property type="match status" value="1"/>
</dbReference>
<evidence type="ECO:0000256" key="3">
    <source>
        <dbReference type="RuleBase" id="RU003718"/>
    </source>
</evidence>
<accession>A0A7J6FCB7</accession>
<evidence type="ECO:0000256" key="1">
    <source>
        <dbReference type="ARBA" id="ARBA00009995"/>
    </source>
</evidence>
<gene>
    <name evidence="6" type="ORF">F8388_019060</name>
</gene>
<name>A0A7J6FCB7_CANSA</name>
<dbReference type="AlphaFoldDB" id="A0A7J6FCB7"/>
<feature type="domain" description="Glycosyltransferase N-terminal" evidence="5">
    <location>
        <begin position="7"/>
        <end position="53"/>
    </location>
</feature>
<dbReference type="InterPro" id="IPR002213">
    <property type="entry name" value="UDP_glucos_trans"/>
</dbReference>
<comment type="similarity">
    <text evidence="1 3">Belongs to the UDP-glycosyltransferase family.</text>
</comment>
<comment type="caution">
    <text evidence="6">The sequence shown here is derived from an EMBL/GenBank/DDBJ whole genome shotgun (WGS) entry which is preliminary data.</text>
</comment>
<evidence type="ECO:0000259" key="5">
    <source>
        <dbReference type="Pfam" id="PF26168"/>
    </source>
</evidence>
<dbReference type="Pfam" id="PF00201">
    <property type="entry name" value="UDPGT"/>
    <property type="match status" value="1"/>
</dbReference>
<dbReference type="FunFam" id="3.40.50.2000:FF:000027">
    <property type="entry name" value="Glycosyltransferase"/>
    <property type="match status" value="1"/>
</dbReference>
<dbReference type="EC" id="2.4.1.-" evidence="4"/>
<dbReference type="Pfam" id="PF26168">
    <property type="entry name" value="Glyco_transf_N"/>
    <property type="match status" value="1"/>
</dbReference>
<protein>
    <recommendedName>
        <fullName evidence="4">Glycosyltransferase</fullName>
        <ecNumber evidence="4">2.4.1.-</ecNumber>
    </recommendedName>
</protein>
<dbReference type="GO" id="GO:0080043">
    <property type="term" value="F:quercetin 3-O-glucosyltransferase activity"/>
    <property type="evidence" value="ECO:0007669"/>
    <property type="project" value="TreeGrafter"/>
</dbReference>
<dbReference type="PANTHER" id="PTHR11926">
    <property type="entry name" value="GLUCOSYL/GLUCURONOSYL TRANSFERASES"/>
    <property type="match status" value="1"/>
</dbReference>
<dbReference type="GO" id="GO:0080044">
    <property type="term" value="F:quercetin 7-O-glucosyltransferase activity"/>
    <property type="evidence" value="ECO:0007669"/>
    <property type="project" value="TreeGrafter"/>
</dbReference>
<evidence type="ECO:0000313" key="6">
    <source>
        <dbReference type="EMBL" id="KAF4368343.1"/>
    </source>
</evidence>
<dbReference type="SUPFAM" id="SSF53756">
    <property type="entry name" value="UDP-Glycosyltransferase/glycogen phosphorylase"/>
    <property type="match status" value="1"/>
</dbReference>
<dbReference type="FunFam" id="3.40.50.2000:FF:000055">
    <property type="entry name" value="Glycosyltransferase"/>
    <property type="match status" value="1"/>
</dbReference>
<dbReference type="PANTHER" id="PTHR11926:SF1407">
    <property type="entry name" value="7-DEOXYLOGANETIN GLUCOSYLTRANSFERASE-LIKE"/>
    <property type="match status" value="1"/>
</dbReference>